<dbReference type="InterPro" id="IPR005123">
    <property type="entry name" value="Oxoglu/Fe-dep_dioxygenase_dom"/>
</dbReference>
<keyword evidence="1" id="KW-0560">Oxidoreductase</keyword>
<reference evidence="3 4" key="1">
    <citation type="submission" date="2019-05" db="EMBL/GenBank/DDBJ databases">
        <authorList>
            <person name="Lee S.D."/>
        </authorList>
    </citation>
    <scope>NUCLEOTIDE SEQUENCE [LARGE SCALE GENOMIC DNA]</scope>
    <source>
        <strain evidence="3 4">C5-26</strain>
    </source>
</reference>
<dbReference type="EMBL" id="VCQV01000016">
    <property type="protein sequence ID" value="TWP35806.1"/>
    <property type="molecule type" value="Genomic_DNA"/>
</dbReference>
<protein>
    <recommendedName>
        <fullName evidence="2">Fe2OG dioxygenase domain-containing protein</fullName>
    </recommendedName>
</protein>
<sequence>MSQTTMSAPTYADVVDLDRYPIHDLASERGRRLVQECQAELAETGVCNLEGFITRDAVARMVRVAGELADKAWSSDRTHTIYFEPADETVPTSHPRAHQVRSAKHGIAYDHIPGDAPLRRLYESDDLTAFIATVLEKPVLYRSADPLDALQITTFKPGDELGWHFDRSEFSMTVMYQPADEGGEFLYAPGLRSQEQEHYDEVEQVLRGDTSRLRVLPAAPGTLAFFRGEHALHTVTPVKGETPRINSVLTYGERPDMRLNDLTSELFYGRTSS</sequence>
<dbReference type="SUPFAM" id="SSF51197">
    <property type="entry name" value="Clavaminate synthase-like"/>
    <property type="match status" value="1"/>
</dbReference>
<evidence type="ECO:0000256" key="1">
    <source>
        <dbReference type="RuleBase" id="RU003682"/>
    </source>
</evidence>
<dbReference type="GO" id="GO:0016491">
    <property type="term" value="F:oxidoreductase activity"/>
    <property type="evidence" value="ECO:0007669"/>
    <property type="project" value="UniProtKB-KW"/>
</dbReference>
<dbReference type="Proteomes" id="UP000320244">
    <property type="component" value="Unassembled WGS sequence"/>
</dbReference>
<organism evidence="3 4">
    <name type="scientific">Leekyejoonella antrihumi</name>
    <dbReference type="NCBI Taxonomy" id="1660198"/>
    <lineage>
        <taxon>Bacteria</taxon>
        <taxon>Bacillati</taxon>
        <taxon>Actinomycetota</taxon>
        <taxon>Actinomycetes</taxon>
        <taxon>Micrococcales</taxon>
        <taxon>Dermacoccaceae</taxon>
        <taxon>Leekyejoonella</taxon>
    </lineage>
</organism>
<dbReference type="InterPro" id="IPR056470">
    <property type="entry name" value="BesD/HalB-like"/>
</dbReference>
<evidence type="ECO:0000313" key="4">
    <source>
        <dbReference type="Proteomes" id="UP000320244"/>
    </source>
</evidence>
<dbReference type="Gene3D" id="2.60.120.620">
    <property type="entry name" value="q2cbj1_9rhob like domain"/>
    <property type="match status" value="1"/>
</dbReference>
<feature type="domain" description="Fe2OG dioxygenase" evidence="2">
    <location>
        <begin position="146"/>
        <end position="255"/>
    </location>
</feature>
<comment type="caution">
    <text evidence="3">The sequence shown here is derived from an EMBL/GenBank/DDBJ whole genome shotgun (WGS) entry which is preliminary data.</text>
</comment>
<dbReference type="OrthoDB" id="9798229at2"/>
<name>A0A563DZY4_9MICO</name>
<gene>
    <name evidence="3" type="ORF">FGL98_12415</name>
</gene>
<dbReference type="PROSITE" id="PS51471">
    <property type="entry name" value="FE2OG_OXY"/>
    <property type="match status" value="1"/>
</dbReference>
<accession>A0A563DZY4</accession>
<keyword evidence="1" id="KW-0408">Iron</keyword>
<reference evidence="3 4" key="2">
    <citation type="submission" date="2019-08" db="EMBL/GenBank/DDBJ databases">
        <title>Jejuicoccus antrihumi gen. nov., sp. nov., a new member of the family Dermacoccaceae isolated from a cave.</title>
        <authorList>
            <person name="Schumann P."/>
            <person name="Kim I.S."/>
        </authorList>
    </citation>
    <scope>NUCLEOTIDE SEQUENCE [LARGE SCALE GENOMIC DNA]</scope>
    <source>
        <strain evidence="3 4">C5-26</strain>
    </source>
</reference>
<dbReference type="GO" id="GO:0046872">
    <property type="term" value="F:metal ion binding"/>
    <property type="evidence" value="ECO:0007669"/>
    <property type="project" value="UniProtKB-KW"/>
</dbReference>
<evidence type="ECO:0000313" key="3">
    <source>
        <dbReference type="EMBL" id="TWP35806.1"/>
    </source>
</evidence>
<proteinExistence type="inferred from homology"/>
<dbReference type="AlphaFoldDB" id="A0A563DZY4"/>
<keyword evidence="1" id="KW-0479">Metal-binding</keyword>
<comment type="similarity">
    <text evidence="1">Belongs to the iron/ascorbate-dependent oxidoreductase family.</text>
</comment>
<evidence type="ECO:0000259" key="2">
    <source>
        <dbReference type="PROSITE" id="PS51471"/>
    </source>
</evidence>
<keyword evidence="4" id="KW-1185">Reference proteome</keyword>
<dbReference type="Pfam" id="PF23169">
    <property type="entry name" value="HalD"/>
    <property type="match status" value="1"/>
</dbReference>
<dbReference type="RefSeq" id="WP_146317086.1">
    <property type="nucleotide sequence ID" value="NZ_VCQV01000016.1"/>
</dbReference>